<dbReference type="Proteomes" id="UP000274756">
    <property type="component" value="Unassembled WGS sequence"/>
</dbReference>
<feature type="region of interest" description="Disordered" evidence="1">
    <location>
        <begin position="1"/>
        <end position="20"/>
    </location>
</feature>
<accession>A0A0N4UGU9</accession>
<evidence type="ECO:0000313" key="2">
    <source>
        <dbReference type="EMBL" id="VDN51378.1"/>
    </source>
</evidence>
<proteinExistence type="predicted"/>
<evidence type="ECO:0000313" key="3">
    <source>
        <dbReference type="Proteomes" id="UP000038040"/>
    </source>
</evidence>
<dbReference type="EMBL" id="UYYG01000019">
    <property type="protein sequence ID" value="VDN51378.1"/>
    <property type="molecule type" value="Genomic_DNA"/>
</dbReference>
<evidence type="ECO:0000313" key="4">
    <source>
        <dbReference type="Proteomes" id="UP000274756"/>
    </source>
</evidence>
<reference evidence="5" key="1">
    <citation type="submission" date="2017-02" db="UniProtKB">
        <authorList>
            <consortium name="WormBaseParasite"/>
        </authorList>
    </citation>
    <scope>IDENTIFICATION</scope>
</reference>
<evidence type="ECO:0000313" key="5">
    <source>
        <dbReference type="WBParaSite" id="DME_0000673701-mRNA-1"/>
    </source>
</evidence>
<dbReference type="Proteomes" id="UP000038040">
    <property type="component" value="Unplaced"/>
</dbReference>
<dbReference type="WBParaSite" id="DME_0000673701-mRNA-1">
    <property type="protein sequence ID" value="DME_0000673701-mRNA-1"/>
    <property type="gene ID" value="DME_0000673701"/>
</dbReference>
<gene>
    <name evidence="2" type="ORF">DME_LOCUS1351</name>
</gene>
<dbReference type="AlphaFoldDB" id="A0A0N4UGU9"/>
<dbReference type="OrthoDB" id="5867440at2759"/>
<organism evidence="3 5">
    <name type="scientific">Dracunculus medinensis</name>
    <name type="common">Guinea worm</name>
    <dbReference type="NCBI Taxonomy" id="318479"/>
    <lineage>
        <taxon>Eukaryota</taxon>
        <taxon>Metazoa</taxon>
        <taxon>Ecdysozoa</taxon>
        <taxon>Nematoda</taxon>
        <taxon>Chromadorea</taxon>
        <taxon>Rhabditida</taxon>
        <taxon>Spirurina</taxon>
        <taxon>Dracunculoidea</taxon>
        <taxon>Dracunculidae</taxon>
        <taxon>Dracunculus</taxon>
    </lineage>
</organism>
<sequence>MKLQHYRSIPKSKAKGIKTKRPRTFCNKDHWDNECQVYSTVKQRTKRLKELKEFELHKTTDRKRSCFYCKGPHNTALCEEKYQGHDESKKEEAKSVNVNITNKNQTDQREKEVLLLCRKVNVINPVNQEIQSEAIVLFDTGAQTSFEIRDSRKAPEMKLVFLIHFDLQTKLVNVVRQHIIDMHAARRRFSSKLFDDDLYYLFGIRLFFRLNRRKDQISTKEKNSKSKTISHKFQPEFVLTDCSSLCINFLKLNTYGSEELDVLANTESRYKKVELSFAIHNEYLVILRQNIDYITVAILEFLRKAACRIKRNSMQ</sequence>
<keyword evidence="4" id="KW-1185">Reference proteome</keyword>
<evidence type="ECO:0000256" key="1">
    <source>
        <dbReference type="SAM" id="MobiDB-lite"/>
    </source>
</evidence>
<name>A0A0N4UGU9_DRAME</name>
<reference evidence="2 4" key="2">
    <citation type="submission" date="2018-11" db="EMBL/GenBank/DDBJ databases">
        <authorList>
            <consortium name="Pathogen Informatics"/>
        </authorList>
    </citation>
    <scope>NUCLEOTIDE SEQUENCE [LARGE SCALE GENOMIC DNA]</scope>
</reference>
<protein>
    <submittedName>
        <fullName evidence="5">DUF1758 domain-containing protein</fullName>
    </submittedName>
</protein>